<protein>
    <submittedName>
        <fullName evidence="1">Uncharacterized protein</fullName>
    </submittedName>
</protein>
<sequence>MTVSENVMRNLSWINRFLVVQPSGLRGRRRGGGGPAVRWIGGDDKVLAAAVWRSWLCQVPARMNSANILKFKAGFNIRNVLCPADLMLVALVIQMLVLHISCTSFADACYNFENPLLFTVLGCDGQIVASPYPDPKVTGSIDPDAQVAATPNLDAPALGNRALKMHSRGFNILEIFETGREKMAHVHHI</sequence>
<accession>M8A5Z0</accession>
<proteinExistence type="predicted"/>
<gene>
    <name evidence="1" type="ORF">TRIUR3_31919</name>
</gene>
<evidence type="ECO:0000313" key="1">
    <source>
        <dbReference type="EMBL" id="EMS67837.1"/>
    </source>
</evidence>
<organism evidence="1">
    <name type="scientific">Triticum urartu</name>
    <name type="common">Red wild einkorn</name>
    <name type="synonym">Crithodium urartu</name>
    <dbReference type="NCBI Taxonomy" id="4572"/>
    <lineage>
        <taxon>Eukaryota</taxon>
        <taxon>Viridiplantae</taxon>
        <taxon>Streptophyta</taxon>
        <taxon>Embryophyta</taxon>
        <taxon>Tracheophyta</taxon>
        <taxon>Spermatophyta</taxon>
        <taxon>Magnoliopsida</taxon>
        <taxon>Liliopsida</taxon>
        <taxon>Poales</taxon>
        <taxon>Poaceae</taxon>
        <taxon>BOP clade</taxon>
        <taxon>Pooideae</taxon>
        <taxon>Triticodae</taxon>
        <taxon>Triticeae</taxon>
        <taxon>Triticinae</taxon>
        <taxon>Triticum</taxon>
    </lineage>
</organism>
<dbReference type="AlphaFoldDB" id="M8A5Z0"/>
<dbReference type="EMBL" id="KD014567">
    <property type="protein sequence ID" value="EMS67837.1"/>
    <property type="molecule type" value="Genomic_DNA"/>
</dbReference>
<name>M8A5Z0_TRIUA</name>
<reference evidence="1" key="1">
    <citation type="journal article" date="2013" name="Nature">
        <title>Draft genome of the wheat A-genome progenitor Triticum urartu.</title>
        <authorList>
            <person name="Ling H.Q."/>
            <person name="Zhao S."/>
            <person name="Liu D."/>
            <person name="Wang J."/>
            <person name="Sun H."/>
            <person name="Zhang C."/>
            <person name="Fan H."/>
            <person name="Li D."/>
            <person name="Dong L."/>
            <person name="Tao Y."/>
            <person name="Gao C."/>
            <person name="Wu H."/>
            <person name="Li Y."/>
            <person name="Cui Y."/>
            <person name="Guo X."/>
            <person name="Zheng S."/>
            <person name="Wang B."/>
            <person name="Yu K."/>
            <person name="Liang Q."/>
            <person name="Yang W."/>
            <person name="Lou X."/>
            <person name="Chen J."/>
            <person name="Feng M."/>
            <person name="Jian J."/>
            <person name="Zhang X."/>
            <person name="Luo G."/>
            <person name="Jiang Y."/>
            <person name="Liu J."/>
            <person name="Wang Z."/>
            <person name="Sha Y."/>
            <person name="Zhang B."/>
            <person name="Wu H."/>
            <person name="Tang D."/>
            <person name="Shen Q."/>
            <person name="Xue P."/>
            <person name="Zou S."/>
            <person name="Wang X."/>
            <person name="Liu X."/>
            <person name="Wang F."/>
            <person name="Yang Y."/>
            <person name="An X."/>
            <person name="Dong Z."/>
            <person name="Zhang K."/>
            <person name="Zhang X."/>
            <person name="Luo M.C."/>
            <person name="Dvorak J."/>
            <person name="Tong Y."/>
            <person name="Wang J."/>
            <person name="Yang H."/>
            <person name="Li Z."/>
            <person name="Wang D."/>
            <person name="Zhang A."/>
            <person name="Wang J."/>
        </authorList>
    </citation>
    <scope>NUCLEOTIDE SEQUENCE</scope>
</reference>